<dbReference type="Proteomes" id="UP000830401">
    <property type="component" value="Plasmid unnamed5"/>
</dbReference>
<keyword evidence="2" id="KW-1185">Reference proteome</keyword>
<keyword evidence="1" id="KW-0614">Plasmid</keyword>
<gene>
    <name evidence="1" type="ORF">MUN86_28330</name>
</gene>
<protein>
    <submittedName>
        <fullName evidence="1">Tetratricopeptide repeat protein</fullName>
    </submittedName>
</protein>
<dbReference type="EMBL" id="CP095066">
    <property type="protein sequence ID" value="UOQ69550.1"/>
    <property type="molecule type" value="Genomic_DNA"/>
</dbReference>
<dbReference type="SUPFAM" id="SSF48452">
    <property type="entry name" value="TPR-like"/>
    <property type="match status" value="1"/>
</dbReference>
<dbReference type="InterPro" id="IPR011990">
    <property type="entry name" value="TPR-like_helical_dom_sf"/>
</dbReference>
<sequence length="164" mass="19282">MGAFEQAYIYAEEALQVPREPFEAEHELLPHFYLLRGEASHGLGDYEAAIASKRKARQLWEAPVWPGYRSSCRVVSEQEPNVDCLSKVYLSLALSYRSLGNHRHALAYQQRVVKLWTRWAPRHPSRKAWMAAAYRDMSVTYWQRRAYVDALWYQLRAVYYLDLP</sequence>
<dbReference type="Gene3D" id="1.25.40.10">
    <property type="entry name" value="Tetratricopeptide repeat domain"/>
    <property type="match status" value="1"/>
</dbReference>
<dbReference type="RefSeq" id="WP_245127384.1">
    <property type="nucleotide sequence ID" value="NZ_CP095066.1"/>
</dbReference>
<dbReference type="InterPro" id="IPR019734">
    <property type="entry name" value="TPR_rpt"/>
</dbReference>
<geneLocation type="plasmid" evidence="1 2">
    <name>unnamed5</name>
</geneLocation>
<accession>A0ABY4GF35</accession>
<evidence type="ECO:0000313" key="2">
    <source>
        <dbReference type="Proteomes" id="UP000830401"/>
    </source>
</evidence>
<reference evidence="1" key="1">
    <citation type="submission" date="2022-04" db="EMBL/GenBank/DDBJ databases">
        <title>Hymenobacter sp. isolated from the air.</title>
        <authorList>
            <person name="Won M."/>
            <person name="Lee C.-M."/>
            <person name="Woen H.-Y."/>
            <person name="Kwon S.-W."/>
        </authorList>
    </citation>
    <scope>NUCLEOTIDE SEQUENCE</scope>
    <source>
        <strain evidence="1">5420S-77</strain>
        <plasmid evidence="1">unnamed5</plasmid>
    </source>
</reference>
<name>A0ABY4GF35_9BACT</name>
<evidence type="ECO:0000313" key="1">
    <source>
        <dbReference type="EMBL" id="UOQ69550.1"/>
    </source>
</evidence>
<organism evidence="1 2">
    <name type="scientific">Hymenobacter volaticus</name>
    <dbReference type="NCBI Taxonomy" id="2932254"/>
    <lineage>
        <taxon>Bacteria</taxon>
        <taxon>Pseudomonadati</taxon>
        <taxon>Bacteroidota</taxon>
        <taxon>Cytophagia</taxon>
        <taxon>Cytophagales</taxon>
        <taxon>Hymenobacteraceae</taxon>
        <taxon>Hymenobacter</taxon>
    </lineage>
</organism>
<proteinExistence type="predicted"/>
<dbReference type="Pfam" id="PF13181">
    <property type="entry name" value="TPR_8"/>
    <property type="match status" value="2"/>
</dbReference>